<keyword evidence="2" id="KW-1185">Reference proteome</keyword>
<feature type="non-terminal residue" evidence="1">
    <location>
        <position position="1"/>
    </location>
</feature>
<accession>A0AAE0EAZ8</accession>
<evidence type="ECO:0000313" key="1">
    <source>
        <dbReference type="EMBL" id="KAK3221738.1"/>
    </source>
</evidence>
<sequence>VKKKRKKKMNKDKYKKLRKRLRRYCFEDEHYVIWFWLEKGKQHECPVYFPCMLLFVYWQSFSPLHWYLKQKAEPRRRFKHLLTT</sequence>
<dbReference type="SUPFAM" id="SSF57802">
    <property type="entry name" value="Rubredoxin-like"/>
    <property type="match status" value="1"/>
</dbReference>
<evidence type="ECO:0000313" key="2">
    <source>
        <dbReference type="Proteomes" id="UP001281410"/>
    </source>
</evidence>
<dbReference type="AlphaFoldDB" id="A0AAE0EAZ8"/>
<name>A0AAE0EAZ8_9ROSI</name>
<proteinExistence type="predicted"/>
<organism evidence="1 2">
    <name type="scientific">Dipteronia sinensis</name>
    <dbReference type="NCBI Taxonomy" id="43782"/>
    <lineage>
        <taxon>Eukaryota</taxon>
        <taxon>Viridiplantae</taxon>
        <taxon>Streptophyta</taxon>
        <taxon>Embryophyta</taxon>
        <taxon>Tracheophyta</taxon>
        <taxon>Spermatophyta</taxon>
        <taxon>Magnoliopsida</taxon>
        <taxon>eudicotyledons</taxon>
        <taxon>Gunneridae</taxon>
        <taxon>Pentapetalae</taxon>
        <taxon>rosids</taxon>
        <taxon>malvids</taxon>
        <taxon>Sapindales</taxon>
        <taxon>Sapindaceae</taxon>
        <taxon>Hippocastanoideae</taxon>
        <taxon>Acereae</taxon>
        <taxon>Dipteronia</taxon>
    </lineage>
</organism>
<dbReference type="EMBL" id="JANJYJ010000003">
    <property type="protein sequence ID" value="KAK3221738.1"/>
    <property type="molecule type" value="Genomic_DNA"/>
</dbReference>
<reference evidence="1" key="1">
    <citation type="journal article" date="2023" name="Plant J.">
        <title>Genome sequences and population genomics provide insights into the demographic history, inbreeding, and mutation load of two 'living fossil' tree species of Dipteronia.</title>
        <authorList>
            <person name="Feng Y."/>
            <person name="Comes H.P."/>
            <person name="Chen J."/>
            <person name="Zhu S."/>
            <person name="Lu R."/>
            <person name="Zhang X."/>
            <person name="Li P."/>
            <person name="Qiu J."/>
            <person name="Olsen K.M."/>
            <person name="Qiu Y."/>
        </authorList>
    </citation>
    <scope>NUCLEOTIDE SEQUENCE</scope>
    <source>
        <strain evidence="1">NBL</strain>
    </source>
</reference>
<gene>
    <name evidence="1" type="ORF">Dsin_008763</name>
</gene>
<comment type="caution">
    <text evidence="1">The sequence shown here is derived from an EMBL/GenBank/DDBJ whole genome shotgun (WGS) entry which is preliminary data.</text>
</comment>
<feature type="non-terminal residue" evidence="1">
    <location>
        <position position="84"/>
    </location>
</feature>
<dbReference type="Proteomes" id="UP001281410">
    <property type="component" value="Unassembled WGS sequence"/>
</dbReference>
<protein>
    <submittedName>
        <fullName evidence="1">Uncharacterized protein</fullName>
    </submittedName>
</protein>